<evidence type="ECO:0000313" key="1">
    <source>
        <dbReference type="EMBL" id="VFU28325.1"/>
    </source>
</evidence>
<sequence>MVQIYDSGKSILMTRGEVQEGAKEMIGMLEDFGRSFEINVITWEVKILNSWILEFFSITAGSFPMINHGEIPEISISWISKMK</sequence>
<accession>A0A6N2KIG3</accession>
<reference evidence="1" key="1">
    <citation type="submission" date="2019-03" db="EMBL/GenBank/DDBJ databases">
        <authorList>
            <person name="Mank J."/>
            <person name="Almeida P."/>
        </authorList>
    </citation>
    <scope>NUCLEOTIDE SEQUENCE</scope>
    <source>
        <strain evidence="1">78183</strain>
    </source>
</reference>
<dbReference type="EMBL" id="CAADRP010000446">
    <property type="protein sequence ID" value="VFU28325.1"/>
    <property type="molecule type" value="Genomic_DNA"/>
</dbReference>
<proteinExistence type="predicted"/>
<gene>
    <name evidence="1" type="ORF">SVIM_LOCUS93564</name>
</gene>
<dbReference type="AlphaFoldDB" id="A0A6N2KIG3"/>
<protein>
    <submittedName>
        <fullName evidence="1">Uncharacterized protein</fullName>
    </submittedName>
</protein>
<name>A0A6N2KIG3_SALVM</name>
<organism evidence="1">
    <name type="scientific">Salix viminalis</name>
    <name type="common">Common osier</name>
    <name type="synonym">Basket willow</name>
    <dbReference type="NCBI Taxonomy" id="40686"/>
    <lineage>
        <taxon>Eukaryota</taxon>
        <taxon>Viridiplantae</taxon>
        <taxon>Streptophyta</taxon>
        <taxon>Embryophyta</taxon>
        <taxon>Tracheophyta</taxon>
        <taxon>Spermatophyta</taxon>
        <taxon>Magnoliopsida</taxon>
        <taxon>eudicotyledons</taxon>
        <taxon>Gunneridae</taxon>
        <taxon>Pentapetalae</taxon>
        <taxon>rosids</taxon>
        <taxon>fabids</taxon>
        <taxon>Malpighiales</taxon>
        <taxon>Salicaceae</taxon>
        <taxon>Saliceae</taxon>
        <taxon>Salix</taxon>
    </lineage>
</organism>